<evidence type="ECO:0000313" key="3">
    <source>
        <dbReference type="EMBL" id="SCY80107.1"/>
    </source>
</evidence>
<evidence type="ECO:0000256" key="1">
    <source>
        <dbReference type="PROSITE-ProRule" id="PRU00169"/>
    </source>
</evidence>
<dbReference type="Pfam" id="PF00072">
    <property type="entry name" value="Response_reg"/>
    <property type="match status" value="1"/>
</dbReference>
<keyword evidence="4" id="KW-1185">Reference proteome</keyword>
<dbReference type="InterPro" id="IPR001789">
    <property type="entry name" value="Sig_transdc_resp-reg_receiver"/>
</dbReference>
<feature type="modified residue" description="4-aspartylphosphate" evidence="1">
    <location>
        <position position="63"/>
    </location>
</feature>
<dbReference type="PANTHER" id="PTHR44520">
    <property type="entry name" value="RESPONSE REGULATOR RCP1-RELATED"/>
    <property type="match status" value="1"/>
</dbReference>
<gene>
    <name evidence="3" type="ORF">SAMN02927903_02425</name>
</gene>
<name>A0A1G5IVR2_9FLAO</name>
<dbReference type="RefSeq" id="WP_091144179.1">
    <property type="nucleotide sequence ID" value="NZ_FMVF01000011.1"/>
</dbReference>
<feature type="domain" description="Response regulatory" evidence="2">
    <location>
        <begin position="6"/>
        <end position="127"/>
    </location>
</feature>
<dbReference type="Gene3D" id="3.40.50.2300">
    <property type="match status" value="1"/>
</dbReference>
<dbReference type="SMART" id="SM00448">
    <property type="entry name" value="REC"/>
    <property type="match status" value="1"/>
</dbReference>
<dbReference type="InterPro" id="IPR052893">
    <property type="entry name" value="TCS_response_regulator"/>
</dbReference>
<evidence type="ECO:0000259" key="2">
    <source>
        <dbReference type="PROSITE" id="PS50110"/>
    </source>
</evidence>
<dbReference type="AlphaFoldDB" id="A0A1G5IVR2"/>
<dbReference type="GO" id="GO:0000160">
    <property type="term" value="P:phosphorelay signal transduction system"/>
    <property type="evidence" value="ECO:0007669"/>
    <property type="project" value="InterPro"/>
</dbReference>
<dbReference type="EMBL" id="FMVF01000011">
    <property type="protein sequence ID" value="SCY80107.1"/>
    <property type="molecule type" value="Genomic_DNA"/>
</dbReference>
<sequence length="127" mass="14965">MKRFKLIYLIDDDEIFVFVMQKLMQKSGRFEQVLNIANGLDAIDVLVDRYSREGSLPDLIFLDLNMPVLDGWQFLDEVERLPFKDRLRIYIISSSIDAREMAKAKEYSTVKRFVSKPVTLDWLNKID</sequence>
<dbReference type="PROSITE" id="PS50110">
    <property type="entry name" value="RESPONSE_REGULATORY"/>
    <property type="match status" value="1"/>
</dbReference>
<accession>A0A1G5IVR2</accession>
<dbReference type="OrthoDB" id="673128at2"/>
<dbReference type="STRING" id="490189.SAMN02927903_02425"/>
<keyword evidence="1" id="KW-0597">Phosphoprotein</keyword>
<evidence type="ECO:0000313" key="4">
    <source>
        <dbReference type="Proteomes" id="UP000199354"/>
    </source>
</evidence>
<organism evidence="3 4">
    <name type="scientific">Flavobacterium caeni</name>
    <dbReference type="NCBI Taxonomy" id="490189"/>
    <lineage>
        <taxon>Bacteria</taxon>
        <taxon>Pseudomonadati</taxon>
        <taxon>Bacteroidota</taxon>
        <taxon>Flavobacteriia</taxon>
        <taxon>Flavobacteriales</taxon>
        <taxon>Flavobacteriaceae</taxon>
        <taxon>Flavobacterium</taxon>
    </lineage>
</organism>
<proteinExistence type="predicted"/>
<reference evidence="3 4" key="1">
    <citation type="submission" date="2016-10" db="EMBL/GenBank/DDBJ databases">
        <authorList>
            <person name="de Groot N.N."/>
        </authorList>
    </citation>
    <scope>NUCLEOTIDE SEQUENCE [LARGE SCALE GENOMIC DNA]</scope>
    <source>
        <strain evidence="3 4">CGMCC 1.7031</strain>
    </source>
</reference>
<protein>
    <submittedName>
        <fullName evidence="3">Response regulator receiver domain-containing protein</fullName>
    </submittedName>
</protein>
<dbReference type="PANTHER" id="PTHR44520:SF2">
    <property type="entry name" value="RESPONSE REGULATOR RCP1"/>
    <property type="match status" value="1"/>
</dbReference>
<dbReference type="InterPro" id="IPR011006">
    <property type="entry name" value="CheY-like_superfamily"/>
</dbReference>
<dbReference type="SUPFAM" id="SSF52172">
    <property type="entry name" value="CheY-like"/>
    <property type="match status" value="1"/>
</dbReference>
<dbReference type="Proteomes" id="UP000199354">
    <property type="component" value="Unassembled WGS sequence"/>
</dbReference>